<name>A0ACC2TVW8_9FUNG</name>
<comment type="caution">
    <text evidence="1">The sequence shown here is derived from an EMBL/GenBank/DDBJ whole genome shotgun (WGS) entry which is preliminary data.</text>
</comment>
<reference evidence="1" key="1">
    <citation type="submission" date="2022-04" db="EMBL/GenBank/DDBJ databases">
        <title>Genome of the entomopathogenic fungus Entomophthora muscae.</title>
        <authorList>
            <person name="Elya C."/>
            <person name="Lovett B.R."/>
            <person name="Lee E."/>
            <person name="Macias A.M."/>
            <person name="Hajek A.E."/>
            <person name="De Bivort B.L."/>
            <person name="Kasson M.T."/>
            <person name="De Fine Licht H.H."/>
            <person name="Stajich J.E."/>
        </authorList>
    </citation>
    <scope>NUCLEOTIDE SEQUENCE</scope>
    <source>
        <strain evidence="1">Berkeley</strain>
    </source>
</reference>
<dbReference type="EMBL" id="QTSX02002139">
    <property type="protein sequence ID" value="KAJ9078704.1"/>
    <property type="molecule type" value="Genomic_DNA"/>
</dbReference>
<evidence type="ECO:0000313" key="2">
    <source>
        <dbReference type="Proteomes" id="UP001165960"/>
    </source>
</evidence>
<protein>
    <submittedName>
        <fullName evidence="1">Uncharacterized protein</fullName>
    </submittedName>
</protein>
<evidence type="ECO:0000313" key="1">
    <source>
        <dbReference type="EMBL" id="KAJ9078704.1"/>
    </source>
</evidence>
<gene>
    <name evidence="1" type="ORF">DSO57_1003975</name>
</gene>
<proteinExistence type="predicted"/>
<organism evidence="1 2">
    <name type="scientific">Entomophthora muscae</name>
    <dbReference type="NCBI Taxonomy" id="34485"/>
    <lineage>
        <taxon>Eukaryota</taxon>
        <taxon>Fungi</taxon>
        <taxon>Fungi incertae sedis</taxon>
        <taxon>Zoopagomycota</taxon>
        <taxon>Entomophthoromycotina</taxon>
        <taxon>Entomophthoromycetes</taxon>
        <taxon>Entomophthorales</taxon>
        <taxon>Entomophthoraceae</taxon>
        <taxon>Entomophthora</taxon>
    </lineage>
</organism>
<dbReference type="Proteomes" id="UP001165960">
    <property type="component" value="Unassembled WGS sequence"/>
</dbReference>
<accession>A0ACC2TVW8</accession>
<keyword evidence="2" id="KW-1185">Reference proteome</keyword>
<sequence length="62" mass="7068">MDIYSALESIGFPELVSPLKEYLDIQKENARAKKANISEIPSHESMAEHATVEHMEEWRGPI</sequence>